<dbReference type="NCBIfam" id="TIGR02684">
    <property type="entry name" value="dnstrm_HI1420"/>
    <property type="match status" value="1"/>
</dbReference>
<reference evidence="2" key="1">
    <citation type="submission" date="2019-11" db="EMBL/GenBank/DDBJ databases">
        <title>Description of new Acetobacter species.</title>
        <authorList>
            <person name="Cleenwerck I."/>
            <person name="Sombolestani A.S."/>
        </authorList>
    </citation>
    <scope>NUCLEOTIDE SEQUENCE</scope>
    <source>
        <strain evidence="2">LMG 1626</strain>
    </source>
</reference>
<feature type="domain" description="HTH cro/C1-type" evidence="1">
    <location>
        <begin position="50"/>
        <end position="93"/>
    </location>
</feature>
<accession>A0A967EES9</accession>
<name>A0A967EES9_9PROT</name>
<dbReference type="AlphaFoldDB" id="A0A967EES9"/>
<dbReference type="Proteomes" id="UP000597459">
    <property type="component" value="Unassembled WGS sequence"/>
</dbReference>
<dbReference type="RefSeq" id="WP_166319045.1">
    <property type="nucleotide sequence ID" value="NZ_WOTH01000075.1"/>
</dbReference>
<dbReference type="PANTHER" id="PTHR40275">
    <property type="entry name" value="SSL7038 PROTEIN"/>
    <property type="match status" value="1"/>
</dbReference>
<evidence type="ECO:0000259" key="1">
    <source>
        <dbReference type="PROSITE" id="PS50943"/>
    </source>
</evidence>
<dbReference type="EMBL" id="WOTH01000075">
    <property type="protein sequence ID" value="NHO55390.1"/>
    <property type="molecule type" value="Genomic_DNA"/>
</dbReference>
<dbReference type="PROSITE" id="PS50943">
    <property type="entry name" value="HTH_CROC1"/>
    <property type="match status" value="1"/>
</dbReference>
<dbReference type="GO" id="GO:0003677">
    <property type="term" value="F:DNA binding"/>
    <property type="evidence" value="ECO:0007669"/>
    <property type="project" value="InterPro"/>
</dbReference>
<dbReference type="PANTHER" id="PTHR40275:SF1">
    <property type="entry name" value="SSL7038 PROTEIN"/>
    <property type="match status" value="1"/>
</dbReference>
<dbReference type="InterPro" id="IPR010982">
    <property type="entry name" value="Lambda_DNA-bd_dom_sf"/>
</dbReference>
<protein>
    <submittedName>
        <fullName evidence="2">Addiction module antidote protein</fullName>
    </submittedName>
</protein>
<proteinExistence type="predicted"/>
<dbReference type="Pfam" id="PF21716">
    <property type="entry name" value="dnstrm_HI1420"/>
    <property type="match status" value="1"/>
</dbReference>
<comment type="caution">
    <text evidence="2">The sequence shown here is derived from an EMBL/GenBank/DDBJ whole genome shotgun (WGS) entry which is preliminary data.</text>
</comment>
<evidence type="ECO:0000313" key="2">
    <source>
        <dbReference type="EMBL" id="NHO55390.1"/>
    </source>
</evidence>
<evidence type="ECO:0000313" key="3">
    <source>
        <dbReference type="Proteomes" id="UP000597459"/>
    </source>
</evidence>
<gene>
    <name evidence="2" type="ORF">GOB87_15905</name>
</gene>
<sequence length="100" mass="10630">MKLSELKTFNSAKAAKDPLVLEELLNMAWEDGDIPAFTHALSVIAKARGMAETANKAGITRPALYKALSETGNPSLSSLMGIMRALDIHATFRTSGPAGE</sequence>
<keyword evidence="3" id="KW-1185">Reference proteome</keyword>
<dbReference type="InterPro" id="IPR001387">
    <property type="entry name" value="Cro/C1-type_HTH"/>
</dbReference>
<organism evidence="2 3">
    <name type="scientific">Acetobacter estunensis</name>
    <dbReference type="NCBI Taxonomy" id="104097"/>
    <lineage>
        <taxon>Bacteria</taxon>
        <taxon>Pseudomonadati</taxon>
        <taxon>Pseudomonadota</taxon>
        <taxon>Alphaproteobacteria</taxon>
        <taxon>Acetobacterales</taxon>
        <taxon>Acetobacteraceae</taxon>
        <taxon>Acetobacter</taxon>
    </lineage>
</organism>
<dbReference type="SUPFAM" id="SSF47413">
    <property type="entry name" value="lambda repressor-like DNA-binding domains"/>
    <property type="match status" value="1"/>
</dbReference>
<dbReference type="InterPro" id="IPR014057">
    <property type="entry name" value="HI1420"/>
</dbReference>